<dbReference type="RefSeq" id="WP_163490270.1">
    <property type="nucleotide sequence ID" value="NZ_JACVEL010000003.1"/>
</dbReference>
<organism evidence="2 3">
    <name type="scientific">Taishania pollutisoli</name>
    <dbReference type="NCBI Taxonomy" id="2766479"/>
    <lineage>
        <taxon>Bacteria</taxon>
        <taxon>Pseudomonadati</taxon>
        <taxon>Bacteroidota</taxon>
        <taxon>Flavobacteriia</taxon>
        <taxon>Flavobacteriales</taxon>
        <taxon>Crocinitomicaceae</taxon>
        <taxon>Taishania</taxon>
    </lineage>
</organism>
<keyword evidence="1" id="KW-0472">Membrane</keyword>
<dbReference type="Proteomes" id="UP000652681">
    <property type="component" value="Unassembled WGS sequence"/>
</dbReference>
<proteinExistence type="predicted"/>
<evidence type="ECO:0000313" key="3">
    <source>
        <dbReference type="Proteomes" id="UP000652681"/>
    </source>
</evidence>
<comment type="caution">
    <text evidence="2">The sequence shown here is derived from an EMBL/GenBank/DDBJ whole genome shotgun (WGS) entry which is preliminary data.</text>
</comment>
<keyword evidence="1" id="KW-0812">Transmembrane</keyword>
<dbReference type="AlphaFoldDB" id="A0A8J6PE12"/>
<reference evidence="2" key="1">
    <citation type="submission" date="2020-09" db="EMBL/GenBank/DDBJ databases">
        <title>Taishania pollutisoli gen. nov., sp. nov., Isolated from Tetrabromobisphenol A-Contaminated Soil.</title>
        <authorList>
            <person name="Chen Q."/>
        </authorList>
    </citation>
    <scope>NUCLEOTIDE SEQUENCE</scope>
    <source>
        <strain evidence="2">CZZ-1</strain>
    </source>
</reference>
<name>A0A8J6PE12_9FLAO</name>
<accession>A0A8J6PE12</accession>
<protein>
    <submittedName>
        <fullName evidence="2">Uncharacterized protein</fullName>
    </submittedName>
</protein>
<evidence type="ECO:0000313" key="2">
    <source>
        <dbReference type="EMBL" id="MBC9811975.1"/>
    </source>
</evidence>
<keyword evidence="1" id="KW-1133">Transmembrane helix</keyword>
<sequence length="192" mass="21702">MEHIPVELVDLLESLSFDALSQKQRQLVLNQMTEEEYRAHQKIILEATELDYAIPEVAPLIMPKPSQPFWKKPIPLWQAVSSVAAVLLLFFFLPRDSEAPVTISKTSPAIQFVHDTVVKQLPADTVFTVATRWIIDTVYIGSTLVQELPQRILEAPNNLYIPLKDAFSGISSVSLKEEKNRISIPEAIRVEL</sequence>
<gene>
    <name evidence="2" type="ORF">H9Y05_05735</name>
</gene>
<dbReference type="EMBL" id="JACVEL010000003">
    <property type="protein sequence ID" value="MBC9811975.1"/>
    <property type="molecule type" value="Genomic_DNA"/>
</dbReference>
<evidence type="ECO:0000256" key="1">
    <source>
        <dbReference type="SAM" id="Phobius"/>
    </source>
</evidence>
<feature type="transmembrane region" description="Helical" evidence="1">
    <location>
        <begin position="74"/>
        <end position="93"/>
    </location>
</feature>
<keyword evidence="3" id="KW-1185">Reference proteome</keyword>